<dbReference type="RefSeq" id="WP_000124587.1">
    <property type="nucleotide sequence ID" value="NZ_CAXOLC010000012.1"/>
</dbReference>
<gene>
    <name evidence="5" type="ORF">AX245_00815</name>
    <name evidence="6" type="ORF">C4618_08980</name>
    <name evidence="7" type="ORF">NCTC8185_01946</name>
    <name evidence="4" type="ORF">WA04_03335</name>
</gene>
<dbReference type="SUPFAM" id="SSF51735">
    <property type="entry name" value="NAD(P)-binding Rossmann-fold domains"/>
    <property type="match status" value="1"/>
</dbReference>
<evidence type="ECO:0000313" key="6">
    <source>
        <dbReference type="EMBL" id="RDY79514.1"/>
    </source>
</evidence>
<protein>
    <submittedName>
        <fullName evidence="7">3-oxoacyl-[acyl-carrier protein] reductase paralog</fullName>
        <ecNumber evidence="7">1.-.-.-</ecNumber>
        <ecNumber evidence="7">1.1.1.100</ecNumber>
    </submittedName>
    <submittedName>
        <fullName evidence="6">SDR family NAD(P)-dependent oxidoreductase</fullName>
    </submittedName>
    <submittedName>
        <fullName evidence="4">Short-chain dehydrogenase</fullName>
    </submittedName>
</protein>
<dbReference type="Proteomes" id="UP000256718">
    <property type="component" value="Unassembled WGS sequence"/>
</dbReference>
<comment type="caution">
    <text evidence="7">The sequence shown here is derived from an EMBL/GenBank/DDBJ whole genome shotgun (WGS) entry which is preliminary data.</text>
</comment>
<dbReference type="PANTHER" id="PTHR44196:SF1">
    <property type="entry name" value="DEHYDROGENASE_REDUCTASE SDR FAMILY MEMBER 7B"/>
    <property type="match status" value="1"/>
</dbReference>
<dbReference type="PROSITE" id="PS00061">
    <property type="entry name" value="ADH_SHORT"/>
    <property type="match status" value="1"/>
</dbReference>
<evidence type="ECO:0000313" key="10">
    <source>
        <dbReference type="Proteomes" id="UP000254076"/>
    </source>
</evidence>
<dbReference type="Pfam" id="PF00106">
    <property type="entry name" value="adh_short"/>
    <property type="match status" value="1"/>
</dbReference>
<evidence type="ECO:0000313" key="5">
    <source>
        <dbReference type="EMBL" id="OCM72427.1"/>
    </source>
</evidence>
<reference evidence="7 10" key="4">
    <citation type="submission" date="2018-06" db="EMBL/GenBank/DDBJ databases">
        <authorList>
            <consortium name="Pathogen Informatics"/>
            <person name="Doyle S."/>
        </authorList>
    </citation>
    <scope>NUCLEOTIDE SEQUENCE [LARGE SCALE GENOMIC DNA]</scope>
    <source>
        <strain evidence="7 10">NCTC8185</strain>
    </source>
</reference>
<dbReference type="PRINTS" id="PR00081">
    <property type="entry name" value="GDHRDH"/>
</dbReference>
<evidence type="ECO:0000313" key="8">
    <source>
        <dbReference type="Proteomes" id="UP000035346"/>
    </source>
</evidence>
<dbReference type="InterPro" id="IPR020904">
    <property type="entry name" value="Sc_DH/Rdtase_CS"/>
</dbReference>
<organism evidence="7 10">
    <name type="scientific">Streptococcus agalactiae</name>
    <dbReference type="NCBI Taxonomy" id="1311"/>
    <lineage>
        <taxon>Bacteria</taxon>
        <taxon>Bacillati</taxon>
        <taxon>Bacillota</taxon>
        <taxon>Bacilli</taxon>
        <taxon>Lactobacillales</taxon>
        <taxon>Streptococcaceae</taxon>
        <taxon>Streptococcus</taxon>
    </lineage>
</organism>
<dbReference type="Proteomes" id="UP000093122">
    <property type="component" value="Unassembled WGS sequence"/>
</dbReference>
<comment type="similarity">
    <text evidence="1 3">Belongs to the short-chain dehydrogenases/reductases (SDR) family.</text>
</comment>
<dbReference type="PANTHER" id="PTHR44196">
    <property type="entry name" value="DEHYDROGENASE/REDUCTASE SDR FAMILY MEMBER 7B"/>
    <property type="match status" value="1"/>
</dbReference>
<dbReference type="KEGG" id="sage:EN72_06685"/>
<evidence type="ECO:0000313" key="4">
    <source>
        <dbReference type="EMBL" id="KLL41685.1"/>
    </source>
</evidence>
<dbReference type="GO" id="GO:0004316">
    <property type="term" value="F:3-oxoacyl-[acyl-carrier-protein] reductase (NADPH) activity"/>
    <property type="evidence" value="ECO:0007669"/>
    <property type="project" value="UniProtKB-EC"/>
</dbReference>
<dbReference type="EMBL" id="QHGZ01000188">
    <property type="protein sequence ID" value="RDY79514.1"/>
    <property type="molecule type" value="Genomic_DNA"/>
</dbReference>
<dbReference type="EMBL" id="UHEQ01000004">
    <property type="protein sequence ID" value="SUN14652.1"/>
    <property type="molecule type" value="Genomic_DNA"/>
</dbReference>
<accession>A0A0E1EHS7</accession>
<evidence type="ECO:0000313" key="11">
    <source>
        <dbReference type="Proteomes" id="UP000256718"/>
    </source>
</evidence>
<dbReference type="Proteomes" id="UP000254076">
    <property type="component" value="Unassembled WGS sequence"/>
</dbReference>
<dbReference type="InterPro" id="IPR002347">
    <property type="entry name" value="SDR_fam"/>
</dbReference>
<reference evidence="5 9" key="2">
    <citation type="journal article" date="2016" name="Sci. Rep.">
        <title>Serotype IV Streptococcus agalactiae ST-452 has arisen from large genomic recombination events between CC23 and the hypervirulent CC17 lineages.</title>
        <authorList>
            <person name="Campisi E."/>
            <person name="Rinaudo C.D."/>
            <person name="Donati C."/>
            <person name="Barucco M."/>
            <person name="Torricelli G."/>
            <person name="Edwards M.S."/>
            <person name="Baker C.J."/>
            <person name="Margarit I."/>
            <person name="Rosini R."/>
        </authorList>
    </citation>
    <scope>NUCLEOTIDE SEQUENCE [LARGE SCALE GENOMIC DNA]</scope>
    <source>
        <strain evidence="5 9">CZ-PW-140</strain>
    </source>
</reference>
<proteinExistence type="inferred from homology"/>
<evidence type="ECO:0000256" key="3">
    <source>
        <dbReference type="RuleBase" id="RU000363"/>
    </source>
</evidence>
<dbReference type="EMBL" id="MAWT01000006">
    <property type="protein sequence ID" value="OCM72427.1"/>
    <property type="molecule type" value="Genomic_DNA"/>
</dbReference>
<dbReference type="Gene3D" id="3.40.50.720">
    <property type="entry name" value="NAD(P)-binding Rossmann-like Domain"/>
    <property type="match status" value="1"/>
</dbReference>
<evidence type="ECO:0000256" key="2">
    <source>
        <dbReference type="ARBA" id="ARBA00023002"/>
    </source>
</evidence>
<dbReference type="AlphaFoldDB" id="A0A0E1EHS7"/>
<reference evidence="6 11" key="3">
    <citation type="journal article" date="2018" name="Emerg. Microbes Infect.">
        <title>Phenotypic and molecular analysis of nontypeable Group B streptococci: identification of cps2a and hybrid cps2a/cps5 Group B streptococcal capsule gene clusters.</title>
        <authorList>
            <person name="Alhhazmi A."/>
            <person name="Tyrrell G.J."/>
        </authorList>
    </citation>
    <scope>NUCLEOTIDE SEQUENCE [LARGE SCALE GENOMIC DNA]</scope>
    <source>
        <strain evidence="6 11">PLGBS17</strain>
    </source>
</reference>
<reference evidence="4 8" key="1">
    <citation type="journal article" date="2015" name="PLoS ONE">
        <title>Genomic analysis reveals the molecular basis for capsule loss in the group B streptococcus population.</title>
        <authorList>
            <consortium name="DEVANI Consortium"/>
            <person name="Rosini R."/>
            <person name="Campisi E."/>
            <person name="De Chiara M."/>
            <person name="Tettelin H."/>
            <person name="Rinaudo D."/>
            <person name="Toniolo C."/>
            <person name="Metruccio M."/>
            <person name="Guidotti S."/>
            <person name="Sorensen U.B."/>
            <person name="Kilian M."/>
            <person name="Ramirez M."/>
            <person name="Janulczyk R."/>
            <person name="Donati C."/>
            <person name="Grandi G."/>
            <person name="Margarit I."/>
        </authorList>
    </citation>
    <scope>NUCLEOTIDE SEQUENCE [LARGE SCALE GENOMIC DNA]</scope>
    <source>
        <strain evidence="4 8">DK-B-USS-215</strain>
    </source>
</reference>
<evidence type="ECO:0000256" key="1">
    <source>
        <dbReference type="ARBA" id="ARBA00006484"/>
    </source>
</evidence>
<sequence length="253" mass="27733">MARTILITGASGGLAQAIINQLPQDDHLIVTGRSREKLEKLYGKRPNTLCLSLDITNDNAVTNTIEKIYGEFGQIDILINNAGFGSFKEFWDYSDEEVKDMFAVNTFATMSIARQIGHKMSLVKSGHIVNIASMAGLIATSKASVYGASKFAVVGFSNALRLELAEKNVYVTSVNPGPIKTGFFAQADPSGDYLASIGRFALTPEKVAKKVVSILGKNKRELNLPFILAFAHKCYSLFPKTADYFARKVFNYK</sequence>
<name>A0A0E1EHS7_STRAG</name>
<dbReference type="PRINTS" id="PR00080">
    <property type="entry name" value="SDRFAMILY"/>
</dbReference>
<evidence type="ECO:0000313" key="9">
    <source>
        <dbReference type="Proteomes" id="UP000093122"/>
    </source>
</evidence>
<evidence type="ECO:0000313" key="7">
    <source>
        <dbReference type="EMBL" id="SUN14652.1"/>
    </source>
</evidence>
<dbReference type="EC" id="1.-.-.-" evidence="7"/>
<dbReference type="Proteomes" id="UP000035346">
    <property type="component" value="Unassembled WGS sequence"/>
</dbReference>
<dbReference type="GO" id="GO:0016020">
    <property type="term" value="C:membrane"/>
    <property type="evidence" value="ECO:0007669"/>
    <property type="project" value="TreeGrafter"/>
</dbReference>
<dbReference type="EMBL" id="LBKL01000040">
    <property type="protein sequence ID" value="KLL41685.1"/>
    <property type="molecule type" value="Genomic_DNA"/>
</dbReference>
<keyword evidence="2 7" id="KW-0560">Oxidoreductase</keyword>
<dbReference type="InterPro" id="IPR036291">
    <property type="entry name" value="NAD(P)-bd_dom_sf"/>
</dbReference>
<dbReference type="EC" id="1.1.1.100" evidence="7"/>